<evidence type="ECO:0000313" key="2">
    <source>
        <dbReference type="Proteomes" id="UP001197093"/>
    </source>
</evidence>
<evidence type="ECO:0000313" key="1">
    <source>
        <dbReference type="EMBL" id="KAG7286723.1"/>
    </source>
</evidence>
<keyword evidence="2" id="KW-1185">Reference proteome</keyword>
<evidence type="ECO:0008006" key="3">
    <source>
        <dbReference type="Google" id="ProtNLM"/>
    </source>
</evidence>
<protein>
    <recommendedName>
        <fullName evidence="3">Protein kinase domain-containing protein</fullName>
    </recommendedName>
</protein>
<dbReference type="Proteomes" id="UP001197093">
    <property type="component" value="Unassembled WGS sequence"/>
</dbReference>
<gene>
    <name evidence="1" type="ORF">NEMBOFW57_009035</name>
</gene>
<dbReference type="InterPro" id="IPR011009">
    <property type="entry name" value="Kinase-like_dom_sf"/>
</dbReference>
<organism evidence="1 2">
    <name type="scientific">Staphylotrichum longicolle</name>
    <dbReference type="NCBI Taxonomy" id="669026"/>
    <lineage>
        <taxon>Eukaryota</taxon>
        <taxon>Fungi</taxon>
        <taxon>Dikarya</taxon>
        <taxon>Ascomycota</taxon>
        <taxon>Pezizomycotina</taxon>
        <taxon>Sordariomycetes</taxon>
        <taxon>Sordariomycetidae</taxon>
        <taxon>Sordariales</taxon>
        <taxon>Chaetomiaceae</taxon>
        <taxon>Staphylotrichum</taxon>
    </lineage>
</organism>
<dbReference type="SUPFAM" id="SSF56112">
    <property type="entry name" value="Protein kinase-like (PK-like)"/>
    <property type="match status" value="1"/>
</dbReference>
<sequence>MTAVIQNILGTTMSPVREVVVRTQSGSELRAVLKIYDRRFGLDLRQVKRHPDPHRAAHEDAFRSFVEQGKMTGFLREHERETKERGTPVQASHYLDETQDGRARYEAALWQECAEHFECETEAYSRLSDLQGSLIPQMYAHVRITGAYETQPPSRSTARYFEIRGVLLQVIGGYKLWDIATAPDAPANPGAWQAIIQSACNAAYEVNRRGVVMEDCAPRNVVVDARTQRPFIIDLAQCEFRDRLAEVWRAMDDNDEDWDPDVEYWQLMRQSNNPGKIGAPMVRQLQLQRGIKLQGITYPDYDGIIRDLRRKKGLKS</sequence>
<dbReference type="AlphaFoldDB" id="A0AAD4ESE5"/>
<dbReference type="EMBL" id="JAHCVI010000004">
    <property type="protein sequence ID" value="KAG7286723.1"/>
    <property type="molecule type" value="Genomic_DNA"/>
</dbReference>
<name>A0AAD4ESE5_9PEZI</name>
<accession>A0AAD4ESE5</accession>
<reference evidence="1" key="1">
    <citation type="submission" date="2023-02" db="EMBL/GenBank/DDBJ databases">
        <authorList>
            <person name="Palmer J.M."/>
        </authorList>
    </citation>
    <scope>NUCLEOTIDE SEQUENCE</scope>
    <source>
        <strain evidence="1">FW57</strain>
    </source>
</reference>
<proteinExistence type="predicted"/>
<comment type="caution">
    <text evidence="1">The sequence shown here is derived from an EMBL/GenBank/DDBJ whole genome shotgun (WGS) entry which is preliminary data.</text>
</comment>